<dbReference type="SUPFAM" id="SSF54001">
    <property type="entry name" value="Cysteine proteinases"/>
    <property type="match status" value="1"/>
</dbReference>
<accession>A0A0H2ZUR6</accession>
<sequence>MSHSELEALSRAHQLFAGGTRPASLDTGSGHYRDLLGRAARLSDGFAHGGYRLAVQHSRQRLASTSDTDAAVTDLLAGAHRDRAQARELTGAVLDAGRADAAANPTTPLAQREAMRRRVMRLRTQHAHVVSAAARARHHHARLLALRYRLRHGVGLAGLRGPGSDRAALAVRAALSRLGRPYVWGATGPDQFDCSGLVQWSYAQAGIHLDRTTYQQINEGIPVPRSQVRPGDLVFPHAGHVQLAIGNNLVVEAPYSGASVRISRLGNNVAIRRPI</sequence>
<evidence type="ECO:0000256" key="1">
    <source>
        <dbReference type="ARBA" id="ARBA00007074"/>
    </source>
</evidence>
<dbReference type="GO" id="GO:0006508">
    <property type="term" value="P:proteolysis"/>
    <property type="evidence" value="ECO:0007669"/>
    <property type="project" value="UniProtKB-KW"/>
</dbReference>
<dbReference type="PANTHER" id="PTHR47359">
    <property type="entry name" value="PEPTIDOGLYCAN DL-ENDOPEPTIDASE CWLO"/>
    <property type="match status" value="1"/>
</dbReference>
<evidence type="ECO:0000256" key="4">
    <source>
        <dbReference type="ARBA" id="ARBA00022807"/>
    </source>
</evidence>
<protein>
    <submittedName>
        <fullName evidence="6">NLP/P60 family protein</fullName>
    </submittedName>
</protein>
<reference evidence="6 7" key="1">
    <citation type="submission" date="2006-10" db="EMBL/GenBank/DDBJ databases">
        <authorList>
            <person name="Fleischmann R.D."/>
            <person name="Dodson R.J."/>
            <person name="Haft D.H."/>
            <person name="Merkel J.S."/>
            <person name="Nelson W.C."/>
            <person name="Fraser C.M."/>
        </authorList>
    </citation>
    <scope>NUCLEOTIDE SEQUENCE [LARGE SCALE GENOMIC DNA]</scope>
    <source>
        <strain evidence="6 7">104</strain>
    </source>
</reference>
<gene>
    <name evidence="6" type="ordered locus">MAV_0042</name>
</gene>
<dbReference type="Pfam" id="PF00877">
    <property type="entry name" value="NLPC_P60"/>
    <property type="match status" value="1"/>
</dbReference>
<dbReference type="PANTHER" id="PTHR47359:SF3">
    <property type="entry name" value="NLP_P60 DOMAIN-CONTAINING PROTEIN-RELATED"/>
    <property type="match status" value="1"/>
</dbReference>
<evidence type="ECO:0000313" key="7">
    <source>
        <dbReference type="Proteomes" id="UP000001574"/>
    </source>
</evidence>
<evidence type="ECO:0000256" key="2">
    <source>
        <dbReference type="ARBA" id="ARBA00022670"/>
    </source>
</evidence>
<keyword evidence="2" id="KW-0645">Protease</keyword>
<dbReference type="EMBL" id="CP000479">
    <property type="protein sequence ID" value="ABK66104.1"/>
    <property type="molecule type" value="Genomic_DNA"/>
</dbReference>
<dbReference type="KEGG" id="mav:MAV_0042"/>
<dbReference type="Proteomes" id="UP000001574">
    <property type="component" value="Chromosome"/>
</dbReference>
<proteinExistence type="inferred from homology"/>
<dbReference type="InterPro" id="IPR000064">
    <property type="entry name" value="NLP_P60_dom"/>
</dbReference>
<dbReference type="RefSeq" id="WP_011723304.1">
    <property type="nucleotide sequence ID" value="NC_008595.1"/>
</dbReference>
<keyword evidence="3" id="KW-0378">Hydrolase</keyword>
<dbReference type="GO" id="GO:0008234">
    <property type="term" value="F:cysteine-type peptidase activity"/>
    <property type="evidence" value="ECO:0007669"/>
    <property type="project" value="UniProtKB-KW"/>
</dbReference>
<dbReference type="AlphaFoldDB" id="A0A0H2ZUR6"/>
<evidence type="ECO:0000256" key="3">
    <source>
        <dbReference type="ARBA" id="ARBA00022801"/>
    </source>
</evidence>
<evidence type="ECO:0000313" key="6">
    <source>
        <dbReference type="EMBL" id="ABK66104.1"/>
    </source>
</evidence>
<evidence type="ECO:0000259" key="5">
    <source>
        <dbReference type="PROSITE" id="PS51935"/>
    </source>
</evidence>
<dbReference type="Gene3D" id="3.90.1720.10">
    <property type="entry name" value="endopeptidase domain like (from Nostoc punctiforme)"/>
    <property type="match status" value="1"/>
</dbReference>
<name>A0A0H2ZUR6_MYCA1</name>
<feature type="domain" description="NlpC/P60" evidence="5">
    <location>
        <begin position="164"/>
        <end position="275"/>
    </location>
</feature>
<dbReference type="InterPro" id="IPR051794">
    <property type="entry name" value="PG_Endopeptidase_C40"/>
</dbReference>
<keyword evidence="4" id="KW-0788">Thiol protease</keyword>
<comment type="similarity">
    <text evidence="1">Belongs to the peptidase C40 family.</text>
</comment>
<dbReference type="HOGENOM" id="CLU_086334_0_0_11"/>
<organism evidence="6 7">
    <name type="scientific">Mycobacterium avium (strain 104)</name>
    <dbReference type="NCBI Taxonomy" id="243243"/>
    <lineage>
        <taxon>Bacteria</taxon>
        <taxon>Bacillati</taxon>
        <taxon>Actinomycetota</taxon>
        <taxon>Actinomycetes</taxon>
        <taxon>Mycobacteriales</taxon>
        <taxon>Mycobacteriaceae</taxon>
        <taxon>Mycobacterium</taxon>
        <taxon>Mycobacterium avium complex (MAC)</taxon>
    </lineage>
</organism>
<dbReference type="PROSITE" id="PS51935">
    <property type="entry name" value="NLPC_P60"/>
    <property type="match status" value="1"/>
</dbReference>
<dbReference type="InterPro" id="IPR038765">
    <property type="entry name" value="Papain-like_cys_pep_sf"/>
</dbReference>